<feature type="transmembrane region" description="Helical" evidence="10">
    <location>
        <begin position="63"/>
        <end position="81"/>
    </location>
</feature>
<keyword evidence="6" id="KW-1003">Cell membrane</keyword>
<organism evidence="11 12">
    <name type="scientific">Olivibacter ginsenosidimutans</name>
    <dbReference type="NCBI Taxonomy" id="1176537"/>
    <lineage>
        <taxon>Bacteria</taxon>
        <taxon>Pseudomonadati</taxon>
        <taxon>Bacteroidota</taxon>
        <taxon>Sphingobacteriia</taxon>
        <taxon>Sphingobacteriales</taxon>
        <taxon>Sphingobacteriaceae</taxon>
        <taxon>Olivibacter</taxon>
    </lineage>
</organism>
<dbReference type="PANTHER" id="PTHR36122">
    <property type="entry name" value="NICOTINAMIDE RIBOSIDE TRANSPORTER PNUC"/>
    <property type="match status" value="1"/>
</dbReference>
<feature type="transmembrane region" description="Helical" evidence="10">
    <location>
        <begin position="38"/>
        <end position="57"/>
    </location>
</feature>
<evidence type="ECO:0000256" key="4">
    <source>
        <dbReference type="ARBA" id="ARBA00017522"/>
    </source>
</evidence>
<evidence type="ECO:0000256" key="8">
    <source>
        <dbReference type="ARBA" id="ARBA00022989"/>
    </source>
</evidence>
<dbReference type="PANTHER" id="PTHR36122:SF2">
    <property type="entry name" value="NICOTINAMIDE RIBOSIDE TRANSPORTER PNUC"/>
    <property type="match status" value="1"/>
</dbReference>
<reference evidence="12" key="1">
    <citation type="journal article" date="2019" name="Int. J. Syst. Evol. Microbiol.">
        <title>The Global Catalogue of Microorganisms (GCM) 10K type strain sequencing project: providing services to taxonomists for standard genome sequencing and annotation.</title>
        <authorList>
            <consortium name="The Broad Institute Genomics Platform"/>
            <consortium name="The Broad Institute Genome Sequencing Center for Infectious Disease"/>
            <person name="Wu L."/>
            <person name="Ma J."/>
        </authorList>
    </citation>
    <scope>NUCLEOTIDE SEQUENCE [LARGE SCALE GENOMIC DNA]</scope>
    <source>
        <strain evidence="12">JCM 18200</strain>
    </source>
</reference>
<evidence type="ECO:0000313" key="11">
    <source>
        <dbReference type="EMBL" id="GAA4803880.1"/>
    </source>
</evidence>
<evidence type="ECO:0000256" key="6">
    <source>
        <dbReference type="ARBA" id="ARBA00022475"/>
    </source>
</evidence>
<keyword evidence="5" id="KW-0813">Transport</keyword>
<feature type="transmembrane region" description="Helical" evidence="10">
    <location>
        <begin position="165"/>
        <end position="185"/>
    </location>
</feature>
<evidence type="ECO:0000256" key="1">
    <source>
        <dbReference type="ARBA" id="ARBA00002672"/>
    </source>
</evidence>
<feature type="transmembrane region" description="Helical" evidence="10">
    <location>
        <begin position="101"/>
        <end position="120"/>
    </location>
</feature>
<proteinExistence type="inferred from homology"/>
<comment type="similarity">
    <text evidence="3">Belongs to the nicotinamide ribonucleoside (NR) uptake permease (TC 4.B.1) family.</text>
</comment>
<evidence type="ECO:0000256" key="3">
    <source>
        <dbReference type="ARBA" id="ARBA00006669"/>
    </source>
</evidence>
<name>A0ABP9C2H7_9SPHI</name>
<dbReference type="InterPro" id="IPR006419">
    <property type="entry name" value="NMN_transpt_PnuC"/>
</dbReference>
<comment type="subcellular location">
    <subcellularLocation>
        <location evidence="2">Cell membrane</location>
        <topology evidence="2">Multi-pass membrane protein</topology>
    </subcellularLocation>
</comment>
<keyword evidence="7 10" id="KW-0812">Transmembrane</keyword>
<evidence type="ECO:0000256" key="2">
    <source>
        <dbReference type="ARBA" id="ARBA00004651"/>
    </source>
</evidence>
<sequence>MNIFQQLLSQIIQTSVLEWFAVVTAFACIYLATKQHILNWPISIFSVLAYAVLFYEGKLYGEMSLQGYYLFTAIYGWYYWLKRKQTHQKPVVRFRAREMGLAIGLVIVFSILLGLFLHHFTDTDVAYIDGTLASISFVAQFLMTRKVLQNWLMWVVVDLLYIPLFVYKGFMLTAVLYVFLAFIAWRGYLDWKKSWITNHY</sequence>
<dbReference type="Proteomes" id="UP001501411">
    <property type="component" value="Unassembled WGS sequence"/>
</dbReference>
<keyword evidence="12" id="KW-1185">Reference proteome</keyword>
<dbReference type="Pfam" id="PF04973">
    <property type="entry name" value="NMN_transporter"/>
    <property type="match status" value="1"/>
</dbReference>
<comment type="function">
    <text evidence="1">Required for nicotinamide riboside transport across the inner membrane.</text>
</comment>
<feature type="transmembrane region" description="Helical" evidence="10">
    <location>
        <begin position="12"/>
        <end position="31"/>
    </location>
</feature>
<comment type="caution">
    <text evidence="11">The sequence shown here is derived from an EMBL/GenBank/DDBJ whole genome shotgun (WGS) entry which is preliminary data.</text>
</comment>
<evidence type="ECO:0000256" key="10">
    <source>
        <dbReference type="SAM" id="Phobius"/>
    </source>
</evidence>
<protein>
    <recommendedName>
        <fullName evidence="4">Nicotinamide riboside transporter PnuC</fullName>
    </recommendedName>
</protein>
<keyword evidence="8 10" id="KW-1133">Transmembrane helix</keyword>
<evidence type="ECO:0000313" key="12">
    <source>
        <dbReference type="Proteomes" id="UP001501411"/>
    </source>
</evidence>
<dbReference type="RefSeq" id="WP_345234040.1">
    <property type="nucleotide sequence ID" value="NZ_BAABIQ010000043.1"/>
</dbReference>
<dbReference type="EMBL" id="BAABIQ010000043">
    <property type="protein sequence ID" value="GAA4803880.1"/>
    <property type="molecule type" value="Genomic_DNA"/>
</dbReference>
<evidence type="ECO:0000256" key="5">
    <source>
        <dbReference type="ARBA" id="ARBA00022448"/>
    </source>
</evidence>
<dbReference type="NCBIfam" id="TIGR01528">
    <property type="entry name" value="NMN_trans_PnuC"/>
    <property type="match status" value="1"/>
</dbReference>
<gene>
    <name evidence="11" type="primary">pnuC_2</name>
    <name evidence="11" type="ORF">GCM10023231_36180</name>
</gene>
<evidence type="ECO:0000256" key="7">
    <source>
        <dbReference type="ARBA" id="ARBA00022692"/>
    </source>
</evidence>
<accession>A0ABP9C2H7</accession>
<evidence type="ECO:0000256" key="9">
    <source>
        <dbReference type="ARBA" id="ARBA00023136"/>
    </source>
</evidence>
<keyword evidence="9 10" id="KW-0472">Membrane</keyword>